<reference evidence="6" key="1">
    <citation type="submission" date="2023-06" db="EMBL/GenBank/DDBJ databases">
        <authorList>
            <consortium name="Lawrence Berkeley National Laboratory"/>
            <person name="Ahrendt S."/>
            <person name="Sahu N."/>
            <person name="Indic B."/>
            <person name="Wong-Bajracharya J."/>
            <person name="Merenyi Z."/>
            <person name="Ke H.-M."/>
            <person name="Monk M."/>
            <person name="Kocsube S."/>
            <person name="Drula E."/>
            <person name="Lipzen A."/>
            <person name="Balint B."/>
            <person name="Henrissat B."/>
            <person name="Andreopoulos B."/>
            <person name="Martin F.M."/>
            <person name="Harder C.B."/>
            <person name="Rigling D."/>
            <person name="Ford K.L."/>
            <person name="Foster G.D."/>
            <person name="Pangilinan J."/>
            <person name="Papanicolaou A."/>
            <person name="Barry K."/>
            <person name="LaButti K."/>
            <person name="Viragh M."/>
            <person name="Koriabine M."/>
            <person name="Yan M."/>
            <person name="Riley R."/>
            <person name="Champramary S."/>
            <person name="Plett K.L."/>
            <person name="Tsai I.J."/>
            <person name="Slot J."/>
            <person name="Sipos G."/>
            <person name="Plett J."/>
            <person name="Nagy L.G."/>
            <person name="Grigoriev I.V."/>
        </authorList>
    </citation>
    <scope>NUCLEOTIDE SEQUENCE</scope>
    <source>
        <strain evidence="6">CCBAS 213</strain>
    </source>
</reference>
<name>A0AA39NIF6_ARMTA</name>
<gene>
    <name evidence="6" type="ORF">EV420DRAFT_1759430</name>
</gene>
<keyword evidence="3" id="KW-0862">Zinc</keyword>
<dbReference type="InterPro" id="IPR011057">
    <property type="entry name" value="Mss4-like_sf"/>
</dbReference>
<evidence type="ECO:0000256" key="3">
    <source>
        <dbReference type="ARBA" id="ARBA00022833"/>
    </source>
</evidence>
<proteinExistence type="inferred from homology"/>
<dbReference type="GO" id="GO:0046872">
    <property type="term" value="F:metal ion binding"/>
    <property type="evidence" value="ECO:0007669"/>
    <property type="project" value="UniProtKB-KW"/>
</dbReference>
<evidence type="ECO:0000259" key="5">
    <source>
        <dbReference type="PROSITE" id="PS51891"/>
    </source>
</evidence>
<organism evidence="6 7">
    <name type="scientific">Armillaria tabescens</name>
    <name type="common">Ringless honey mushroom</name>
    <name type="synonym">Agaricus tabescens</name>
    <dbReference type="NCBI Taxonomy" id="1929756"/>
    <lineage>
        <taxon>Eukaryota</taxon>
        <taxon>Fungi</taxon>
        <taxon>Dikarya</taxon>
        <taxon>Basidiomycota</taxon>
        <taxon>Agaricomycotina</taxon>
        <taxon>Agaricomycetes</taxon>
        <taxon>Agaricomycetidae</taxon>
        <taxon>Agaricales</taxon>
        <taxon>Marasmiineae</taxon>
        <taxon>Physalacriaceae</taxon>
        <taxon>Desarmillaria</taxon>
    </lineage>
</organism>
<keyword evidence="7" id="KW-1185">Reference proteome</keyword>
<evidence type="ECO:0000313" key="6">
    <source>
        <dbReference type="EMBL" id="KAK0466220.1"/>
    </source>
</evidence>
<dbReference type="AlphaFoldDB" id="A0AA39NIF6"/>
<comment type="similarity">
    <text evidence="1">Belongs to the Gfa family.</text>
</comment>
<dbReference type="PROSITE" id="PS51891">
    <property type="entry name" value="CENP_V_GFA"/>
    <property type="match status" value="1"/>
</dbReference>
<sequence length="155" mass="17856">MSEDIETSGGCYCGQLRYTVRGLPLLSAFCHCTLCQRCNAAPFIHTIHFSSAAFSWTRFEESKVHIFEVTDNLDKPWKRRHRCANCGCTVAAFNIKKDKWSVWGAQLDRDDAGKRKNWELLKPTAHNFYETRMIDIADDLGKWDGYEGLSNRLLM</sequence>
<dbReference type="InterPro" id="IPR006913">
    <property type="entry name" value="CENP-V/GFA"/>
</dbReference>
<dbReference type="PANTHER" id="PTHR33337:SF40">
    <property type="entry name" value="CENP-V_GFA DOMAIN-CONTAINING PROTEIN-RELATED"/>
    <property type="match status" value="1"/>
</dbReference>
<keyword evidence="4" id="KW-0456">Lyase</keyword>
<keyword evidence="2" id="KW-0479">Metal-binding</keyword>
<dbReference type="PANTHER" id="PTHR33337">
    <property type="entry name" value="GFA DOMAIN-CONTAINING PROTEIN"/>
    <property type="match status" value="1"/>
</dbReference>
<dbReference type="Pfam" id="PF04828">
    <property type="entry name" value="GFA"/>
    <property type="match status" value="1"/>
</dbReference>
<comment type="caution">
    <text evidence="6">The sequence shown here is derived from an EMBL/GenBank/DDBJ whole genome shotgun (WGS) entry which is preliminary data.</text>
</comment>
<dbReference type="Gene3D" id="3.90.1590.10">
    <property type="entry name" value="glutathione-dependent formaldehyde- activating enzyme (gfa)"/>
    <property type="match status" value="1"/>
</dbReference>
<dbReference type="GeneID" id="85364134"/>
<dbReference type="SUPFAM" id="SSF51316">
    <property type="entry name" value="Mss4-like"/>
    <property type="match status" value="1"/>
</dbReference>
<evidence type="ECO:0000256" key="4">
    <source>
        <dbReference type="ARBA" id="ARBA00023239"/>
    </source>
</evidence>
<accession>A0AA39NIF6</accession>
<dbReference type="EMBL" id="JAUEPS010000004">
    <property type="protein sequence ID" value="KAK0466220.1"/>
    <property type="molecule type" value="Genomic_DNA"/>
</dbReference>
<evidence type="ECO:0000313" key="7">
    <source>
        <dbReference type="Proteomes" id="UP001175211"/>
    </source>
</evidence>
<feature type="domain" description="CENP-V/GFA" evidence="5">
    <location>
        <begin position="7"/>
        <end position="130"/>
    </location>
</feature>
<dbReference type="GO" id="GO:0016846">
    <property type="term" value="F:carbon-sulfur lyase activity"/>
    <property type="evidence" value="ECO:0007669"/>
    <property type="project" value="InterPro"/>
</dbReference>
<evidence type="ECO:0000256" key="1">
    <source>
        <dbReference type="ARBA" id="ARBA00005495"/>
    </source>
</evidence>
<dbReference type="RefSeq" id="XP_060337047.1">
    <property type="nucleotide sequence ID" value="XM_060480586.1"/>
</dbReference>
<protein>
    <submittedName>
        <fullName evidence="6">Mss4-like protein</fullName>
    </submittedName>
</protein>
<dbReference type="Proteomes" id="UP001175211">
    <property type="component" value="Unassembled WGS sequence"/>
</dbReference>
<evidence type="ECO:0000256" key="2">
    <source>
        <dbReference type="ARBA" id="ARBA00022723"/>
    </source>
</evidence>